<gene>
    <name evidence="3" type="ORF">FQN60_007652</name>
</gene>
<organism evidence="3 4">
    <name type="scientific">Etheostoma spectabile</name>
    <name type="common">orangethroat darter</name>
    <dbReference type="NCBI Taxonomy" id="54343"/>
    <lineage>
        <taxon>Eukaryota</taxon>
        <taxon>Metazoa</taxon>
        <taxon>Chordata</taxon>
        <taxon>Craniata</taxon>
        <taxon>Vertebrata</taxon>
        <taxon>Euteleostomi</taxon>
        <taxon>Actinopterygii</taxon>
        <taxon>Neopterygii</taxon>
        <taxon>Teleostei</taxon>
        <taxon>Neoteleostei</taxon>
        <taxon>Acanthomorphata</taxon>
        <taxon>Eupercaria</taxon>
        <taxon>Perciformes</taxon>
        <taxon>Percoidei</taxon>
        <taxon>Percidae</taxon>
        <taxon>Etheostomatinae</taxon>
        <taxon>Etheostoma</taxon>
    </lineage>
</organism>
<evidence type="ECO:0000256" key="2">
    <source>
        <dbReference type="SAM" id="Phobius"/>
    </source>
</evidence>
<dbReference type="PANTHER" id="PTHR14307">
    <property type="entry name" value="C6ORF47 FAMILY MEMBER"/>
    <property type="match status" value="1"/>
</dbReference>
<keyword evidence="2" id="KW-1133">Transmembrane helix</keyword>
<proteinExistence type="predicted"/>
<feature type="transmembrane region" description="Helical" evidence="2">
    <location>
        <begin position="208"/>
        <end position="229"/>
    </location>
</feature>
<evidence type="ECO:0000256" key="1">
    <source>
        <dbReference type="SAM" id="MobiDB-lite"/>
    </source>
</evidence>
<reference evidence="3 4" key="1">
    <citation type="submission" date="2019-08" db="EMBL/GenBank/DDBJ databases">
        <title>A chromosome-level genome assembly, high-density linkage maps, and genome scans reveal the genomic architecture of hybrid incompatibilities underlying speciation via character displacement in darters (Percidae: Etheostominae).</title>
        <authorList>
            <person name="Moran R.L."/>
            <person name="Catchen J.M."/>
            <person name="Fuller R.C."/>
        </authorList>
    </citation>
    <scope>NUCLEOTIDE SEQUENCE [LARGE SCALE GENOMIC DNA]</scope>
    <source>
        <strain evidence="3">EspeVRDwgs_2016</strain>
        <tissue evidence="3">Muscle</tissue>
    </source>
</reference>
<dbReference type="EMBL" id="VOFY01000014">
    <property type="protein sequence ID" value="KAA8586083.1"/>
    <property type="molecule type" value="Genomic_DNA"/>
</dbReference>
<evidence type="ECO:0000313" key="4">
    <source>
        <dbReference type="Proteomes" id="UP000327493"/>
    </source>
</evidence>
<dbReference type="Pfam" id="PF15576">
    <property type="entry name" value="DUF4661"/>
    <property type="match status" value="1"/>
</dbReference>
<comment type="caution">
    <text evidence="3">The sequence shown here is derived from an EMBL/GenBank/DDBJ whole genome shotgun (WGS) entry which is preliminary data.</text>
</comment>
<name>A0A5J5CYX1_9PERO</name>
<feature type="region of interest" description="Disordered" evidence="1">
    <location>
        <begin position="108"/>
        <end position="141"/>
    </location>
</feature>
<dbReference type="InterPro" id="IPR029073">
    <property type="entry name" value="DUF4661"/>
</dbReference>
<dbReference type="Proteomes" id="UP000327493">
    <property type="component" value="Chromosome 14"/>
</dbReference>
<evidence type="ECO:0000313" key="3">
    <source>
        <dbReference type="EMBL" id="KAA8586083.1"/>
    </source>
</evidence>
<accession>A0A5J5CYX1</accession>
<dbReference type="PANTHER" id="PTHR14307:SF0">
    <property type="entry name" value="SI:CH73-25F10.6"/>
    <property type="match status" value="1"/>
</dbReference>
<keyword evidence="4" id="KW-1185">Reference proteome</keyword>
<sequence length="437" mass="49814">MTAVVGKAWGWLRSWGGTDVSENTTMVSAKGQIHDFSKQGPRGWTSWIWGGLRQSDQSSPVEEYWEAQEKFQPMEVNAQEMGANSRWWNKYLHTSYLSWPRKTEASGLRRRKRDGRSADPWDCDVDGDFSDYGTPPPSPTPPSFQLTSPFRLFAHSLKVEIVPEHYEISFNFLRHLFDLFVVGFLWTVSPPAKLILEVLGVQGALRLWLHGMAMFFVSTVGMAGLLWLIQEYLPQFALIYGIIQALVISVSVRQSVMLGVEVEKEEKDDEGMETEEPKEKLVSVKDKVKTNGEKLLPIQESIISPAVSDLLQRDSTSVLHKQQPRLQQSVWQHQAYLGFNDGANLNKRCSEHCRSLRRHRLRRFQRTTLRTAAASHRYSSLQEHNTKHRSFVRSTVSELIQVITSKAGAFTDSLCSLSTVSLDHSTFFSVFLFLSLM</sequence>
<keyword evidence="2" id="KW-0812">Transmembrane</keyword>
<protein>
    <submittedName>
        <fullName evidence="3">Uncharacterized protein</fullName>
    </submittedName>
</protein>
<feature type="non-terminal residue" evidence="3">
    <location>
        <position position="437"/>
    </location>
</feature>
<feature type="transmembrane region" description="Helical" evidence="2">
    <location>
        <begin position="176"/>
        <end position="196"/>
    </location>
</feature>
<dbReference type="AlphaFoldDB" id="A0A5J5CYX1"/>
<keyword evidence="2" id="KW-0472">Membrane</keyword>